<dbReference type="InterPro" id="IPR036217">
    <property type="entry name" value="MethylDNA_cys_MeTrfase_DNAb"/>
</dbReference>
<evidence type="ECO:0000256" key="6">
    <source>
        <dbReference type="ARBA" id="ARBA00022763"/>
    </source>
</evidence>
<dbReference type="InterPro" id="IPR018060">
    <property type="entry name" value="HTH_AraC"/>
</dbReference>
<dbReference type="Gene3D" id="3.30.160.70">
    <property type="entry name" value="Methylated DNA-protein cysteine methyltransferase domain"/>
    <property type="match status" value="1"/>
</dbReference>
<dbReference type="SMART" id="SM00342">
    <property type="entry name" value="HTH_ARAC"/>
    <property type="match status" value="1"/>
</dbReference>
<dbReference type="InterPro" id="IPR014048">
    <property type="entry name" value="MethylDNA_cys_MeTrfase_DNA-bd"/>
</dbReference>
<dbReference type="GO" id="GO:0003908">
    <property type="term" value="F:methylated-DNA-[protein]-cysteine S-methyltransferase activity"/>
    <property type="evidence" value="ECO:0007669"/>
    <property type="project" value="UniProtKB-EC"/>
</dbReference>
<dbReference type="Pfam" id="PF12833">
    <property type="entry name" value="HTH_18"/>
    <property type="match status" value="1"/>
</dbReference>
<evidence type="ECO:0000256" key="3">
    <source>
        <dbReference type="ARBA" id="ARBA00011918"/>
    </source>
</evidence>
<gene>
    <name evidence="12" type="ORF">GGR28_002053</name>
</gene>
<dbReference type="Pfam" id="PF01035">
    <property type="entry name" value="DNA_binding_1"/>
    <property type="match status" value="1"/>
</dbReference>
<feature type="domain" description="HTH araC/xylS-type" evidence="11">
    <location>
        <begin position="11"/>
        <end position="108"/>
    </location>
</feature>
<evidence type="ECO:0000313" key="13">
    <source>
        <dbReference type="Proteomes" id="UP000576209"/>
    </source>
</evidence>
<evidence type="ECO:0000256" key="9">
    <source>
        <dbReference type="ARBA" id="ARBA00023204"/>
    </source>
</evidence>
<keyword evidence="6" id="KW-0227">DNA damage</keyword>
<comment type="caution">
    <text evidence="12">The sequence shown here is derived from an EMBL/GenBank/DDBJ whole genome shotgun (WGS) entry which is preliminary data.</text>
</comment>
<dbReference type="SUPFAM" id="SSF46689">
    <property type="entry name" value="Homeodomain-like"/>
    <property type="match status" value="1"/>
</dbReference>
<dbReference type="GO" id="GO:0043565">
    <property type="term" value="F:sequence-specific DNA binding"/>
    <property type="evidence" value="ECO:0007669"/>
    <property type="project" value="InterPro"/>
</dbReference>
<dbReference type="AlphaFoldDB" id="A0A840E653"/>
<evidence type="ECO:0000256" key="2">
    <source>
        <dbReference type="ARBA" id="ARBA00008711"/>
    </source>
</evidence>
<dbReference type="GO" id="GO:0032259">
    <property type="term" value="P:methylation"/>
    <property type="evidence" value="ECO:0007669"/>
    <property type="project" value="UniProtKB-KW"/>
</dbReference>
<dbReference type="SUPFAM" id="SSF46767">
    <property type="entry name" value="Methylated DNA-protein cysteine methyltransferase, C-terminal domain"/>
    <property type="match status" value="1"/>
</dbReference>
<reference evidence="12 13" key="1">
    <citation type="submission" date="2020-08" db="EMBL/GenBank/DDBJ databases">
        <title>Genomic Encyclopedia of Type Strains, Phase IV (KMG-IV): sequencing the most valuable type-strain genomes for metagenomic binning, comparative biology and taxonomic classification.</title>
        <authorList>
            <person name="Goeker M."/>
        </authorList>
    </citation>
    <scope>NUCLEOTIDE SEQUENCE [LARGE SCALE GENOMIC DNA]</scope>
    <source>
        <strain evidence="12 13">DSM 105137</strain>
    </source>
</reference>
<proteinExistence type="inferred from homology"/>
<dbReference type="PROSITE" id="PS01124">
    <property type="entry name" value="HTH_ARAC_FAMILY_2"/>
    <property type="match status" value="1"/>
</dbReference>
<dbReference type="EMBL" id="JACIFF010000004">
    <property type="protein sequence ID" value="MBB4079433.1"/>
    <property type="molecule type" value="Genomic_DNA"/>
</dbReference>
<dbReference type="CDD" id="cd06445">
    <property type="entry name" value="ATase"/>
    <property type="match status" value="1"/>
</dbReference>
<comment type="catalytic activity">
    <reaction evidence="1">
        <text>a 4-O-methyl-thymidine in DNA + L-cysteinyl-[protein] = a thymidine in DNA + S-methyl-L-cysteinyl-[protein]</text>
        <dbReference type="Rhea" id="RHEA:53428"/>
        <dbReference type="Rhea" id="RHEA-COMP:10131"/>
        <dbReference type="Rhea" id="RHEA-COMP:10132"/>
        <dbReference type="Rhea" id="RHEA-COMP:13555"/>
        <dbReference type="Rhea" id="RHEA-COMP:13556"/>
        <dbReference type="ChEBI" id="CHEBI:29950"/>
        <dbReference type="ChEBI" id="CHEBI:82612"/>
        <dbReference type="ChEBI" id="CHEBI:137386"/>
        <dbReference type="ChEBI" id="CHEBI:137387"/>
        <dbReference type="EC" id="2.1.1.63"/>
    </reaction>
</comment>
<dbReference type="GO" id="GO:0006281">
    <property type="term" value="P:DNA repair"/>
    <property type="evidence" value="ECO:0007669"/>
    <property type="project" value="UniProtKB-KW"/>
</dbReference>
<evidence type="ECO:0000256" key="8">
    <source>
        <dbReference type="ARBA" id="ARBA00023163"/>
    </source>
</evidence>
<keyword evidence="13" id="KW-1185">Reference proteome</keyword>
<dbReference type="Gene3D" id="1.10.10.60">
    <property type="entry name" value="Homeodomain-like"/>
    <property type="match status" value="1"/>
</dbReference>
<dbReference type="Gene3D" id="1.10.10.10">
    <property type="entry name" value="Winged helix-like DNA-binding domain superfamily/Winged helix DNA-binding domain"/>
    <property type="match status" value="1"/>
</dbReference>
<dbReference type="RefSeq" id="WP_183495675.1">
    <property type="nucleotide sequence ID" value="NZ_JACIFF010000004.1"/>
</dbReference>
<keyword evidence="8" id="KW-0804">Transcription</keyword>
<dbReference type="InterPro" id="IPR009057">
    <property type="entry name" value="Homeodomain-like_sf"/>
</dbReference>
<evidence type="ECO:0000256" key="4">
    <source>
        <dbReference type="ARBA" id="ARBA00022603"/>
    </source>
</evidence>
<dbReference type="EC" id="2.1.1.63" evidence="3"/>
<dbReference type="FunFam" id="1.10.10.10:FF:000214">
    <property type="entry name" value="Methylated-DNA--protein-cysteine methyltransferase"/>
    <property type="match status" value="1"/>
</dbReference>
<dbReference type="NCBIfam" id="TIGR00589">
    <property type="entry name" value="ogt"/>
    <property type="match status" value="1"/>
</dbReference>
<evidence type="ECO:0000256" key="5">
    <source>
        <dbReference type="ARBA" id="ARBA00022679"/>
    </source>
</evidence>
<dbReference type="InterPro" id="IPR001497">
    <property type="entry name" value="MethylDNA_cys_MeTrfase_AS"/>
</dbReference>
<dbReference type="InterPro" id="IPR036631">
    <property type="entry name" value="MGMT_N_sf"/>
</dbReference>
<evidence type="ECO:0000256" key="1">
    <source>
        <dbReference type="ARBA" id="ARBA00001286"/>
    </source>
</evidence>
<comment type="similarity">
    <text evidence="2">Belongs to the MGMT family.</text>
</comment>
<accession>A0A840E653</accession>
<dbReference type="PANTHER" id="PTHR10815">
    <property type="entry name" value="METHYLATED-DNA--PROTEIN-CYSTEINE METHYLTRANSFERASE"/>
    <property type="match status" value="1"/>
</dbReference>
<keyword evidence="9" id="KW-0234">DNA repair</keyword>
<keyword evidence="5 12" id="KW-0808">Transferase</keyword>
<keyword evidence="7" id="KW-0805">Transcription regulation</keyword>
<dbReference type="InterPro" id="IPR036388">
    <property type="entry name" value="WH-like_DNA-bd_sf"/>
</dbReference>
<comment type="catalytic activity">
    <reaction evidence="10">
        <text>a 6-O-methyl-2'-deoxyguanosine in DNA + L-cysteinyl-[protein] = S-methyl-L-cysteinyl-[protein] + a 2'-deoxyguanosine in DNA</text>
        <dbReference type="Rhea" id="RHEA:24000"/>
        <dbReference type="Rhea" id="RHEA-COMP:10131"/>
        <dbReference type="Rhea" id="RHEA-COMP:10132"/>
        <dbReference type="Rhea" id="RHEA-COMP:11367"/>
        <dbReference type="Rhea" id="RHEA-COMP:11368"/>
        <dbReference type="ChEBI" id="CHEBI:29950"/>
        <dbReference type="ChEBI" id="CHEBI:82612"/>
        <dbReference type="ChEBI" id="CHEBI:85445"/>
        <dbReference type="ChEBI" id="CHEBI:85448"/>
        <dbReference type="EC" id="2.1.1.63"/>
    </reaction>
</comment>
<dbReference type="SUPFAM" id="SSF53155">
    <property type="entry name" value="Methylated DNA-protein cysteine methyltransferase domain"/>
    <property type="match status" value="1"/>
</dbReference>
<keyword evidence="4 12" id="KW-0489">Methyltransferase</keyword>
<sequence length="274" mass="29882">MQEQDTYQTIARAIRFIRAQQEEQPSLDAIATHVGLSKFHLQRLFTECVGVSPKAYLQYLTTESAKTSLSAGRSTLAAAYDSGLSGNSRLHAHFLKVEGCTPGAYRLRGQGLQITYHTFSTAFGRAVVAESQIGVCSLVFLEEDDSPAEHLSAAFPKAQIRPGIGVHSQRVTDFFRNWKTPDRPIGLDLRGTSFQLQVWKALLRIPTGQAVAYGDLARAIGKPAASRAVGTAIGSNPIAYLIPCHRVIRGDGQSGGYRWGPERKAIINGWEAAR</sequence>
<protein>
    <recommendedName>
        <fullName evidence="3">methylated-DNA--[protein]-cysteine S-methyltransferase</fullName>
        <ecNumber evidence="3">2.1.1.63</ecNumber>
    </recommendedName>
</protein>
<evidence type="ECO:0000313" key="12">
    <source>
        <dbReference type="EMBL" id="MBB4079433.1"/>
    </source>
</evidence>
<evidence type="ECO:0000256" key="7">
    <source>
        <dbReference type="ARBA" id="ARBA00023015"/>
    </source>
</evidence>
<evidence type="ECO:0000256" key="10">
    <source>
        <dbReference type="ARBA" id="ARBA00049348"/>
    </source>
</evidence>
<organism evidence="12 13">
    <name type="scientific">Neolewinella aquimaris</name>
    <dbReference type="NCBI Taxonomy" id="1835722"/>
    <lineage>
        <taxon>Bacteria</taxon>
        <taxon>Pseudomonadati</taxon>
        <taxon>Bacteroidota</taxon>
        <taxon>Saprospiria</taxon>
        <taxon>Saprospirales</taxon>
        <taxon>Lewinellaceae</taxon>
        <taxon>Neolewinella</taxon>
    </lineage>
</organism>
<dbReference type="Proteomes" id="UP000576209">
    <property type="component" value="Unassembled WGS sequence"/>
</dbReference>
<name>A0A840E653_9BACT</name>
<dbReference type="PROSITE" id="PS00374">
    <property type="entry name" value="MGMT"/>
    <property type="match status" value="1"/>
</dbReference>
<dbReference type="GO" id="GO:0003700">
    <property type="term" value="F:DNA-binding transcription factor activity"/>
    <property type="evidence" value="ECO:0007669"/>
    <property type="project" value="InterPro"/>
</dbReference>
<dbReference type="PANTHER" id="PTHR10815:SF13">
    <property type="entry name" value="METHYLATED-DNA--PROTEIN-CYSTEINE METHYLTRANSFERASE"/>
    <property type="match status" value="1"/>
</dbReference>
<evidence type="ECO:0000259" key="11">
    <source>
        <dbReference type="PROSITE" id="PS01124"/>
    </source>
</evidence>